<dbReference type="InterPro" id="IPR013341">
    <property type="entry name" value="Mandelate_racemase_N_dom"/>
</dbReference>
<evidence type="ECO:0000259" key="3">
    <source>
        <dbReference type="SMART" id="SM00922"/>
    </source>
</evidence>
<proteinExistence type="inferred from homology"/>
<dbReference type="Pfam" id="PF13378">
    <property type="entry name" value="MR_MLE_C"/>
    <property type="match status" value="1"/>
</dbReference>
<dbReference type="Proteomes" id="UP001589818">
    <property type="component" value="Unassembled WGS sequence"/>
</dbReference>
<evidence type="ECO:0000256" key="2">
    <source>
        <dbReference type="ARBA" id="ARBA00022723"/>
    </source>
</evidence>
<dbReference type="SFLD" id="SFLDS00001">
    <property type="entry name" value="Enolase"/>
    <property type="match status" value="1"/>
</dbReference>
<dbReference type="PANTHER" id="PTHR48080:SF3">
    <property type="entry name" value="ENOLASE SUPERFAMILY MEMBER DDB_G0284701"/>
    <property type="match status" value="1"/>
</dbReference>
<dbReference type="PANTHER" id="PTHR48080">
    <property type="entry name" value="D-GALACTONATE DEHYDRATASE-RELATED"/>
    <property type="match status" value="1"/>
</dbReference>
<name>A0ABV6J4A1_9BACL</name>
<keyword evidence="2" id="KW-0479">Metal-binding</keyword>
<dbReference type="InterPro" id="IPR036849">
    <property type="entry name" value="Enolase-like_C_sf"/>
</dbReference>
<evidence type="ECO:0000313" key="4">
    <source>
        <dbReference type="EMBL" id="MFC0390702.1"/>
    </source>
</evidence>
<dbReference type="RefSeq" id="WP_204821033.1">
    <property type="nucleotide sequence ID" value="NZ_JANHOF010000009.1"/>
</dbReference>
<dbReference type="Gene3D" id="3.20.20.120">
    <property type="entry name" value="Enolase-like C-terminal domain"/>
    <property type="match status" value="1"/>
</dbReference>
<dbReference type="SUPFAM" id="SSF54826">
    <property type="entry name" value="Enolase N-terminal domain-like"/>
    <property type="match status" value="1"/>
</dbReference>
<dbReference type="Pfam" id="PF02746">
    <property type="entry name" value="MR_MLE_N"/>
    <property type="match status" value="1"/>
</dbReference>
<reference evidence="4 5" key="1">
    <citation type="submission" date="2024-09" db="EMBL/GenBank/DDBJ databases">
        <authorList>
            <person name="Sun Q."/>
            <person name="Mori K."/>
        </authorList>
    </citation>
    <scope>NUCLEOTIDE SEQUENCE [LARGE SCALE GENOMIC DNA]</scope>
    <source>
        <strain evidence="4 5">CCM 4839</strain>
    </source>
</reference>
<dbReference type="Gene3D" id="3.30.390.10">
    <property type="entry name" value="Enolase-like, N-terminal domain"/>
    <property type="match status" value="1"/>
</dbReference>
<dbReference type="InterPro" id="IPR029017">
    <property type="entry name" value="Enolase-like_N"/>
</dbReference>
<evidence type="ECO:0000313" key="5">
    <source>
        <dbReference type="Proteomes" id="UP001589818"/>
    </source>
</evidence>
<accession>A0ABV6J4A1</accession>
<evidence type="ECO:0000256" key="1">
    <source>
        <dbReference type="ARBA" id="ARBA00008031"/>
    </source>
</evidence>
<dbReference type="InterPro" id="IPR013342">
    <property type="entry name" value="Mandelate_racemase_C"/>
</dbReference>
<gene>
    <name evidence="4" type="ORF">ACFFJ8_04850</name>
</gene>
<dbReference type="SMART" id="SM00922">
    <property type="entry name" value="MR_MLE"/>
    <property type="match status" value="1"/>
</dbReference>
<comment type="caution">
    <text evidence="4">The sequence shown here is derived from an EMBL/GenBank/DDBJ whole genome shotgun (WGS) entry which is preliminary data.</text>
</comment>
<dbReference type="InterPro" id="IPR034593">
    <property type="entry name" value="DgoD-like"/>
</dbReference>
<dbReference type="EMBL" id="JBHLVF010000009">
    <property type="protein sequence ID" value="MFC0390702.1"/>
    <property type="molecule type" value="Genomic_DNA"/>
</dbReference>
<sequence length="368" mass="39720">MKIISVEAIPVNLPFHQPVSDMWGTYASSNHGIVIVRGESGEYGAGEIAFAWFGGAHSLCHEVNTQWANLLVGLDIRDISVINETLDRLCSFSKRHLLAKAGVEMAVWDLLGKTLNQPVYQLLGGKRRSQIALTGGVSMGGKDAMVEAALLKVSEGYRELKLKIGADDKRDIAVVSAIRGAIPDSVPIRVDVNMAWRDLKQAKIMTDELERYGVHIVEQPLHSDRLSESAWLRSNTGVKILIDEGVWDAGDAKRTLDAGAADMLHVYISEAGGLWGARQIFELAALHHTDCTIGSMPEGIVGAAASAHIAAAMANLSGHASDIRGFTGYREDVAAEELVIRDGALIVPDGPGLGITIDFDRLDRLTVR</sequence>
<organism evidence="4 5">
    <name type="scientific">Paenibacillus mendelii</name>
    <dbReference type="NCBI Taxonomy" id="206163"/>
    <lineage>
        <taxon>Bacteria</taxon>
        <taxon>Bacillati</taxon>
        <taxon>Bacillota</taxon>
        <taxon>Bacilli</taxon>
        <taxon>Bacillales</taxon>
        <taxon>Paenibacillaceae</taxon>
        <taxon>Paenibacillus</taxon>
    </lineage>
</organism>
<keyword evidence="5" id="KW-1185">Reference proteome</keyword>
<protein>
    <submittedName>
        <fullName evidence="4">Mandelate racemase/muconate lactonizing enzyme family protein</fullName>
    </submittedName>
</protein>
<dbReference type="SFLD" id="SFLDG00180">
    <property type="entry name" value="muconate_cycloisomerase"/>
    <property type="match status" value="1"/>
</dbReference>
<comment type="similarity">
    <text evidence="1">Belongs to the mandelate racemase/muconate lactonizing enzyme family.</text>
</comment>
<dbReference type="InterPro" id="IPR029065">
    <property type="entry name" value="Enolase_C-like"/>
</dbReference>
<dbReference type="SUPFAM" id="SSF51604">
    <property type="entry name" value="Enolase C-terminal domain-like"/>
    <property type="match status" value="1"/>
</dbReference>
<feature type="domain" description="Mandelate racemase/muconate lactonizing enzyme C-terminal" evidence="3">
    <location>
        <begin position="142"/>
        <end position="239"/>
    </location>
</feature>